<proteinExistence type="predicted"/>
<reference evidence="1" key="1">
    <citation type="submission" date="2014-05" db="EMBL/GenBank/DDBJ databases">
        <authorList>
            <person name="Chronopoulou M."/>
        </authorList>
    </citation>
    <scope>NUCLEOTIDE SEQUENCE</scope>
    <source>
        <tissue evidence="1">Whole organism</tissue>
    </source>
</reference>
<sequence>MMIFCRYIIVSPCWTQSRIGDRHRSNSRKYDCFYPFSFLSCHS</sequence>
<accession>A0A0K2V089</accession>
<protein>
    <submittedName>
        <fullName evidence="1">Uncharacterized protein</fullName>
    </submittedName>
</protein>
<dbReference type="EMBL" id="HACA01026201">
    <property type="protein sequence ID" value="CDW43562.1"/>
    <property type="molecule type" value="Transcribed_RNA"/>
</dbReference>
<evidence type="ECO:0000313" key="1">
    <source>
        <dbReference type="EMBL" id="CDW43562.1"/>
    </source>
</evidence>
<dbReference type="AlphaFoldDB" id="A0A0K2V089"/>
<name>A0A0K2V089_LEPSM</name>
<organism evidence="1">
    <name type="scientific">Lepeophtheirus salmonis</name>
    <name type="common">Salmon louse</name>
    <name type="synonym">Caligus salmonis</name>
    <dbReference type="NCBI Taxonomy" id="72036"/>
    <lineage>
        <taxon>Eukaryota</taxon>
        <taxon>Metazoa</taxon>
        <taxon>Ecdysozoa</taxon>
        <taxon>Arthropoda</taxon>
        <taxon>Crustacea</taxon>
        <taxon>Multicrustacea</taxon>
        <taxon>Hexanauplia</taxon>
        <taxon>Copepoda</taxon>
        <taxon>Siphonostomatoida</taxon>
        <taxon>Caligidae</taxon>
        <taxon>Lepeophtheirus</taxon>
    </lineage>
</organism>